<dbReference type="GO" id="GO:0003723">
    <property type="term" value="F:RNA binding"/>
    <property type="evidence" value="ECO:0007669"/>
    <property type="project" value="UniProtKB-UniRule"/>
</dbReference>
<evidence type="ECO:0000313" key="8">
    <source>
        <dbReference type="Proteomes" id="UP001280121"/>
    </source>
</evidence>
<organism evidence="7 8">
    <name type="scientific">Dipteronia dyeriana</name>
    <dbReference type="NCBI Taxonomy" id="168575"/>
    <lineage>
        <taxon>Eukaryota</taxon>
        <taxon>Viridiplantae</taxon>
        <taxon>Streptophyta</taxon>
        <taxon>Embryophyta</taxon>
        <taxon>Tracheophyta</taxon>
        <taxon>Spermatophyta</taxon>
        <taxon>Magnoliopsida</taxon>
        <taxon>eudicotyledons</taxon>
        <taxon>Gunneridae</taxon>
        <taxon>Pentapetalae</taxon>
        <taxon>rosids</taxon>
        <taxon>malvids</taxon>
        <taxon>Sapindales</taxon>
        <taxon>Sapindaceae</taxon>
        <taxon>Hippocastanoideae</taxon>
        <taxon>Acereae</taxon>
        <taxon>Dipteronia</taxon>
    </lineage>
</organism>
<dbReference type="SUPFAM" id="SSF54928">
    <property type="entry name" value="RNA-binding domain, RBD"/>
    <property type="match status" value="1"/>
</dbReference>
<dbReference type="Gene3D" id="3.30.70.330">
    <property type="match status" value="1"/>
</dbReference>
<reference evidence="7" key="1">
    <citation type="journal article" date="2023" name="Plant J.">
        <title>Genome sequences and population genomics provide insights into the demographic history, inbreeding, and mutation load of two 'living fossil' tree species of Dipteronia.</title>
        <authorList>
            <person name="Feng Y."/>
            <person name="Comes H.P."/>
            <person name="Chen J."/>
            <person name="Zhu S."/>
            <person name="Lu R."/>
            <person name="Zhang X."/>
            <person name="Li P."/>
            <person name="Qiu J."/>
            <person name="Olsen K.M."/>
            <person name="Qiu Y."/>
        </authorList>
    </citation>
    <scope>NUCLEOTIDE SEQUENCE</scope>
    <source>
        <strain evidence="7">KIB01</strain>
    </source>
</reference>
<gene>
    <name evidence="7" type="ORF">Ddye_014645</name>
</gene>
<dbReference type="PANTHER" id="PTHR23147">
    <property type="entry name" value="SERINE/ARGININE RICH SPLICING FACTOR"/>
    <property type="match status" value="1"/>
</dbReference>
<dbReference type="InterPro" id="IPR012677">
    <property type="entry name" value="Nucleotide-bd_a/b_plait_sf"/>
</dbReference>
<evidence type="ECO:0000256" key="1">
    <source>
        <dbReference type="ARBA" id="ARBA00022664"/>
    </source>
</evidence>
<dbReference type="EMBL" id="JANJYI010000004">
    <property type="protein sequence ID" value="KAK2654789.1"/>
    <property type="molecule type" value="Genomic_DNA"/>
</dbReference>
<comment type="caution">
    <text evidence="7">The sequence shown here is derived from an EMBL/GenBank/DDBJ whole genome shotgun (WGS) entry which is preliminary data.</text>
</comment>
<dbReference type="AlphaFoldDB" id="A0AAE0CKT1"/>
<dbReference type="GO" id="GO:0005681">
    <property type="term" value="C:spliceosomal complex"/>
    <property type="evidence" value="ECO:0007669"/>
    <property type="project" value="UniProtKB-KW"/>
</dbReference>
<dbReference type="PROSITE" id="PS50102">
    <property type="entry name" value="RRM"/>
    <property type="match status" value="1"/>
</dbReference>
<protein>
    <recommendedName>
        <fullName evidence="6">RRM domain-containing protein</fullName>
    </recommendedName>
</protein>
<keyword evidence="1" id="KW-0507">mRNA processing</keyword>
<evidence type="ECO:0000256" key="4">
    <source>
        <dbReference type="PROSITE-ProRule" id="PRU00176"/>
    </source>
</evidence>
<accession>A0AAE0CKT1</accession>
<evidence type="ECO:0000313" key="7">
    <source>
        <dbReference type="EMBL" id="KAK2654789.1"/>
    </source>
</evidence>
<dbReference type="GO" id="GO:0006397">
    <property type="term" value="P:mRNA processing"/>
    <property type="evidence" value="ECO:0007669"/>
    <property type="project" value="UniProtKB-KW"/>
</dbReference>
<dbReference type="GO" id="GO:0008380">
    <property type="term" value="P:RNA splicing"/>
    <property type="evidence" value="ECO:0007669"/>
    <property type="project" value="UniProtKB-KW"/>
</dbReference>
<dbReference type="CDD" id="cd00590">
    <property type="entry name" value="RRM_SF"/>
    <property type="match status" value="1"/>
</dbReference>
<proteinExistence type="predicted"/>
<dbReference type="Pfam" id="PF00076">
    <property type="entry name" value="RRM_1"/>
    <property type="match status" value="1"/>
</dbReference>
<feature type="domain" description="RRM" evidence="6">
    <location>
        <begin position="48"/>
        <end position="125"/>
    </location>
</feature>
<dbReference type="InterPro" id="IPR050907">
    <property type="entry name" value="SRSF"/>
</dbReference>
<keyword evidence="3" id="KW-0508">mRNA splicing</keyword>
<name>A0AAE0CKT1_9ROSI</name>
<dbReference type="InterPro" id="IPR035979">
    <property type="entry name" value="RBD_domain_sf"/>
</dbReference>
<evidence type="ECO:0000256" key="3">
    <source>
        <dbReference type="ARBA" id="ARBA00023187"/>
    </source>
</evidence>
<dbReference type="Proteomes" id="UP001280121">
    <property type="component" value="Unassembled WGS sequence"/>
</dbReference>
<evidence type="ECO:0000256" key="5">
    <source>
        <dbReference type="SAM" id="MobiDB-lite"/>
    </source>
</evidence>
<keyword evidence="4" id="KW-0694">RNA-binding</keyword>
<evidence type="ECO:0000259" key="6">
    <source>
        <dbReference type="PROSITE" id="PS50102"/>
    </source>
</evidence>
<keyword evidence="8" id="KW-1185">Reference proteome</keyword>
<feature type="region of interest" description="Disordered" evidence="5">
    <location>
        <begin position="1"/>
        <end position="20"/>
    </location>
</feature>
<dbReference type="InterPro" id="IPR000504">
    <property type="entry name" value="RRM_dom"/>
</dbReference>
<sequence>MARNRASQCYSSDVSSASGNQTNKLTVMDEKVKLNGKVVRKDFREGLVSIFIDNLSPVVDLEALWRFFKPLGKIRDVYLSSKQSLRGRCLVFIRFETVEEAIEVVKRLNGMFVYGHRLSAKVASYGWNMRRSMESKAQSGLGSQSYAKLRVVVGKVSIVLKIEEDVKRVDFFELHRYLGLQKKSEKVNQGKEGKEMAKVSWEEASLFSNQEKALTLFKSSKRGRENQDINRLGNVSEMKSCCVCGMENQDTPRLGNNSNRKKCYVDEGSFMGQKSDDKAKKGCDKKVKDKITGSELRNSNGKSEIIKGKGIT</sequence>
<keyword evidence="2" id="KW-0747">Spliceosome</keyword>
<evidence type="ECO:0000256" key="2">
    <source>
        <dbReference type="ARBA" id="ARBA00022728"/>
    </source>
</evidence>
<dbReference type="SMART" id="SM00360">
    <property type="entry name" value="RRM"/>
    <property type="match status" value="1"/>
</dbReference>